<dbReference type="AlphaFoldDB" id="A0A9X3YH90"/>
<dbReference type="InterPro" id="IPR016187">
    <property type="entry name" value="CTDL_fold"/>
</dbReference>
<feature type="domain" description="Sulfatase-modifying factor enzyme-like" evidence="1">
    <location>
        <begin position="25"/>
        <end position="231"/>
    </location>
</feature>
<dbReference type="InterPro" id="IPR042095">
    <property type="entry name" value="SUMF_sf"/>
</dbReference>
<evidence type="ECO:0000313" key="2">
    <source>
        <dbReference type="EMBL" id="MDC8011155.1"/>
    </source>
</evidence>
<dbReference type="InterPro" id="IPR051043">
    <property type="entry name" value="Sulfatase_Mod_Factor_Kinase"/>
</dbReference>
<organism evidence="2 3">
    <name type="scientific">Tahibacter soli</name>
    <dbReference type="NCBI Taxonomy" id="2983605"/>
    <lineage>
        <taxon>Bacteria</taxon>
        <taxon>Pseudomonadati</taxon>
        <taxon>Pseudomonadota</taxon>
        <taxon>Gammaproteobacteria</taxon>
        <taxon>Lysobacterales</taxon>
        <taxon>Rhodanobacteraceae</taxon>
        <taxon>Tahibacter</taxon>
    </lineage>
</organism>
<comment type="caution">
    <text evidence="2">The sequence shown here is derived from an EMBL/GenBank/DDBJ whole genome shotgun (WGS) entry which is preliminary data.</text>
</comment>
<name>A0A9X3YH90_9GAMM</name>
<evidence type="ECO:0000259" key="1">
    <source>
        <dbReference type="Pfam" id="PF03781"/>
    </source>
</evidence>
<keyword evidence="3" id="KW-1185">Reference proteome</keyword>
<dbReference type="Proteomes" id="UP001139971">
    <property type="component" value="Unassembled WGS sequence"/>
</dbReference>
<protein>
    <submittedName>
        <fullName evidence="2">Formylglycine-generating enzyme family protein</fullName>
    </submittedName>
</protein>
<dbReference type="PANTHER" id="PTHR23150">
    <property type="entry name" value="SULFATASE MODIFYING FACTOR 1, 2"/>
    <property type="match status" value="1"/>
</dbReference>
<dbReference type="GO" id="GO:0120147">
    <property type="term" value="F:formylglycine-generating oxidase activity"/>
    <property type="evidence" value="ECO:0007669"/>
    <property type="project" value="TreeGrafter"/>
</dbReference>
<dbReference type="EMBL" id="JAOVZO020000001">
    <property type="protein sequence ID" value="MDC8011155.1"/>
    <property type="molecule type" value="Genomic_DNA"/>
</dbReference>
<evidence type="ECO:0000313" key="3">
    <source>
        <dbReference type="Proteomes" id="UP001139971"/>
    </source>
</evidence>
<gene>
    <name evidence="2" type="ORF">OD750_001200</name>
</gene>
<reference evidence="2" key="1">
    <citation type="submission" date="2023-02" db="EMBL/GenBank/DDBJ databases">
        <title>Tahibacter soli sp. nov. isolated from soil.</title>
        <authorList>
            <person name="Baek J.H."/>
            <person name="Lee J.K."/>
            <person name="Choi D.G."/>
            <person name="Jeon C.O."/>
        </authorList>
    </citation>
    <scope>NUCLEOTIDE SEQUENCE</scope>
    <source>
        <strain evidence="2">BL</strain>
    </source>
</reference>
<dbReference type="InterPro" id="IPR005532">
    <property type="entry name" value="SUMF_dom"/>
</dbReference>
<dbReference type="Pfam" id="PF03781">
    <property type="entry name" value="FGE-sulfatase"/>
    <property type="match status" value="1"/>
</dbReference>
<accession>A0A9X3YH90</accession>
<dbReference type="SUPFAM" id="SSF56436">
    <property type="entry name" value="C-type lectin-like"/>
    <property type="match status" value="1"/>
</dbReference>
<dbReference type="Gene3D" id="3.90.1580.10">
    <property type="entry name" value="paralog of FGE (formylglycine-generating enzyme)"/>
    <property type="match status" value="1"/>
</dbReference>
<dbReference type="RefSeq" id="WP_263544570.1">
    <property type="nucleotide sequence ID" value="NZ_JAOVZO020000001.1"/>
</dbReference>
<sequence>MQTPPVAARSGITVESVAAQMVAVAPGQIWLKDEGSRHHWSVALRRYAIARYAVTRQSYAAVLGLAPPAPCDAALPVVDVSWYDAIAFCNALSRDAGLHAAYVFDESGNVDFDAGADGYRLPTEAEWEYACRAGSTDARYGELDEIAWHGGNASQRAHAVGGRRPNAWGLYDMLGNVWEWCWDIYDARVYGEYRVFRGGGWSDDERACRASCRRKSHPTFRIDDLGFRLARTL</sequence>
<proteinExistence type="predicted"/>
<dbReference type="PANTHER" id="PTHR23150:SF19">
    <property type="entry name" value="FORMYLGLYCINE-GENERATING ENZYME"/>
    <property type="match status" value="1"/>
</dbReference>